<gene>
    <name evidence="1" type="ORF">FHR98_002961</name>
</gene>
<evidence type="ECO:0000313" key="1">
    <source>
        <dbReference type="EMBL" id="MBB3066653.1"/>
    </source>
</evidence>
<proteinExistence type="predicted"/>
<dbReference type="AlphaFoldDB" id="A0A839T0H2"/>
<accession>A0A839T0H2</accession>
<name>A0A839T0H2_9PROT</name>
<dbReference type="EMBL" id="JACHXA010000009">
    <property type="protein sequence ID" value="MBB3066653.1"/>
    <property type="molecule type" value="Genomic_DNA"/>
</dbReference>
<keyword evidence="2" id="KW-1185">Reference proteome</keyword>
<comment type="caution">
    <text evidence="1">The sequence shown here is derived from an EMBL/GenBank/DDBJ whole genome shotgun (WGS) entry which is preliminary data.</text>
</comment>
<organism evidence="1 2">
    <name type="scientific">Limibacillus halophilus</name>
    <dbReference type="NCBI Taxonomy" id="1579333"/>
    <lineage>
        <taxon>Bacteria</taxon>
        <taxon>Pseudomonadati</taxon>
        <taxon>Pseudomonadota</taxon>
        <taxon>Alphaproteobacteria</taxon>
        <taxon>Rhodospirillales</taxon>
        <taxon>Rhodovibrionaceae</taxon>
        <taxon>Limibacillus</taxon>
    </lineage>
</organism>
<sequence>MTKQPPSSKKVVKKVKVIKISFKKKGDTIGGTKVNLSVGETVSASMLIDKLQLISTVKYSLQEKKALNKKIYSISNVMGKFKPISQNPNYYGTYLAQVGEKQSPVRIVMGPKKSHLPFISMEFNPSNIGAKGIQELHNVLKYFLPGGYVYFLEQGKVARIDIAVDLGGVDLKQIHPLPSHATKSLRYTKSGYLETICFGASKSYKRVRIYDKASEKKQSSPGLEFPSPLTRFEYTLRNQSLLKELLNLENPFLNLLVMEMPTAPMNVNLKHWTIFADSVEVRGLQAALALLPQKTRQRYRKVFKKTPLKEWTPEPWWDHWPELLGKLEILKVPE</sequence>
<evidence type="ECO:0000313" key="2">
    <source>
        <dbReference type="Proteomes" id="UP000581135"/>
    </source>
</evidence>
<reference evidence="1 2" key="1">
    <citation type="submission" date="2020-08" db="EMBL/GenBank/DDBJ databases">
        <title>Genomic Encyclopedia of Type Strains, Phase III (KMG-III): the genomes of soil and plant-associated and newly described type strains.</title>
        <authorList>
            <person name="Whitman W."/>
        </authorList>
    </citation>
    <scope>NUCLEOTIDE SEQUENCE [LARGE SCALE GENOMIC DNA]</scope>
    <source>
        <strain evidence="1 2">CECT 8803</strain>
    </source>
</reference>
<protein>
    <recommendedName>
        <fullName evidence="3">Replication initiation factor</fullName>
    </recommendedName>
</protein>
<evidence type="ECO:0008006" key="3">
    <source>
        <dbReference type="Google" id="ProtNLM"/>
    </source>
</evidence>
<dbReference type="Proteomes" id="UP000581135">
    <property type="component" value="Unassembled WGS sequence"/>
</dbReference>
<dbReference type="RefSeq" id="WP_183417478.1">
    <property type="nucleotide sequence ID" value="NZ_JACHXA010000009.1"/>
</dbReference>